<comment type="caution">
    <text evidence="1">The sequence shown here is derived from an EMBL/GenBank/DDBJ whole genome shotgun (WGS) entry which is preliminary data.</text>
</comment>
<proteinExistence type="predicted"/>
<dbReference type="EMBL" id="JADGKB010000059">
    <property type="protein sequence ID" value="KAJ3255856.1"/>
    <property type="molecule type" value="Genomic_DNA"/>
</dbReference>
<protein>
    <submittedName>
        <fullName evidence="1">Uncharacterized protein</fullName>
    </submittedName>
</protein>
<reference evidence="1" key="1">
    <citation type="submission" date="2020-05" db="EMBL/GenBank/DDBJ databases">
        <title>Phylogenomic resolution of chytrid fungi.</title>
        <authorList>
            <person name="Stajich J.E."/>
            <person name="Amses K."/>
            <person name="Simmons R."/>
            <person name="Seto K."/>
            <person name="Myers J."/>
            <person name="Bonds A."/>
            <person name="Quandt C.A."/>
            <person name="Barry K."/>
            <person name="Liu P."/>
            <person name="Grigoriev I."/>
            <person name="Longcore J.E."/>
            <person name="James T.Y."/>
        </authorList>
    </citation>
    <scope>NUCLEOTIDE SEQUENCE</scope>
    <source>
        <strain evidence="1">PLAUS21</strain>
    </source>
</reference>
<evidence type="ECO:0000313" key="2">
    <source>
        <dbReference type="Proteomes" id="UP001210925"/>
    </source>
</evidence>
<evidence type="ECO:0000313" key="1">
    <source>
        <dbReference type="EMBL" id="KAJ3255856.1"/>
    </source>
</evidence>
<gene>
    <name evidence="1" type="ORF">HK103_005869</name>
</gene>
<dbReference type="Proteomes" id="UP001210925">
    <property type="component" value="Unassembled WGS sequence"/>
</dbReference>
<sequence length="144" mass="16700">MNELREDKWVNDSFTEPPPRIMPDLKKKDKEISSIYYDKSYVVFTLKEYHKMLAVEKPSLNIGSIFTYEKPGALAPMLHRKSFSTRKYENSTIESTPKVNSPYIPEIHQRSKSETLQALPISPSKSSLQTVPFQLPEKIYETDD</sequence>
<accession>A0AAD5UHJ8</accession>
<organism evidence="1 2">
    <name type="scientific">Boothiomyces macroporosus</name>
    <dbReference type="NCBI Taxonomy" id="261099"/>
    <lineage>
        <taxon>Eukaryota</taxon>
        <taxon>Fungi</taxon>
        <taxon>Fungi incertae sedis</taxon>
        <taxon>Chytridiomycota</taxon>
        <taxon>Chytridiomycota incertae sedis</taxon>
        <taxon>Chytridiomycetes</taxon>
        <taxon>Rhizophydiales</taxon>
        <taxon>Terramycetaceae</taxon>
        <taxon>Boothiomyces</taxon>
    </lineage>
</organism>
<name>A0AAD5UHJ8_9FUNG</name>
<keyword evidence="2" id="KW-1185">Reference proteome</keyword>
<dbReference type="AlphaFoldDB" id="A0AAD5UHJ8"/>